<dbReference type="PANTHER" id="PTHR47961:SF6">
    <property type="entry name" value="DNA-DIRECTED DNA POLYMERASE"/>
    <property type="match status" value="1"/>
</dbReference>
<dbReference type="EMBL" id="WTYB01000010">
    <property type="protein sequence ID" value="MXP40023.1"/>
    <property type="molecule type" value="Genomic_DNA"/>
</dbReference>
<evidence type="ECO:0000313" key="10">
    <source>
        <dbReference type="Proteomes" id="UP000548685"/>
    </source>
</evidence>
<feature type="domain" description="Helicase C-terminal" evidence="6">
    <location>
        <begin position="376"/>
        <end position="560"/>
    </location>
</feature>
<dbReference type="Proteomes" id="UP000430021">
    <property type="component" value="Unassembled WGS sequence"/>
</dbReference>
<dbReference type="Pfam" id="PF00271">
    <property type="entry name" value="Helicase_C"/>
    <property type="match status" value="1"/>
</dbReference>
<organism evidence="8 9">
    <name type="scientific">Erythrobacter ramosus</name>
    <dbReference type="NCBI Taxonomy" id="35811"/>
    <lineage>
        <taxon>Bacteria</taxon>
        <taxon>Pseudomonadati</taxon>
        <taxon>Pseudomonadota</taxon>
        <taxon>Alphaproteobacteria</taxon>
        <taxon>Sphingomonadales</taxon>
        <taxon>Erythrobacteraceae</taxon>
        <taxon>Erythrobacter/Porphyrobacter group</taxon>
        <taxon>Erythrobacter</taxon>
    </lineage>
</organism>
<accession>A0A6I4UR29</accession>
<feature type="domain" description="Helicase ATP-binding" evidence="5">
    <location>
        <begin position="153"/>
        <end position="322"/>
    </location>
</feature>
<evidence type="ECO:0000313" key="9">
    <source>
        <dbReference type="Proteomes" id="UP000430021"/>
    </source>
</evidence>
<reference evidence="8 9" key="1">
    <citation type="submission" date="2019-12" db="EMBL/GenBank/DDBJ databases">
        <title>Genomic-based taxomic classification of the family Erythrobacteraceae.</title>
        <authorList>
            <person name="Xu L."/>
        </authorList>
    </citation>
    <scope>NUCLEOTIDE SEQUENCE [LARGE SCALE GENOMIC DNA]</scope>
    <source>
        <strain evidence="8 9">JCM 10282</strain>
    </source>
</reference>
<dbReference type="GO" id="GO:0003676">
    <property type="term" value="F:nucleic acid binding"/>
    <property type="evidence" value="ECO:0007669"/>
    <property type="project" value="InterPro"/>
</dbReference>
<evidence type="ECO:0000256" key="1">
    <source>
        <dbReference type="ARBA" id="ARBA00022741"/>
    </source>
</evidence>
<proteinExistence type="predicted"/>
<sequence>MSLNELQSWLRAEGIRDDLDAITRLTVRGEIDNLLPDKSDLVIDWPRLLLAGSILARSSERVDQETALRIATAAIAMTDKAAIKDAGAVLFGKLSNFRAVALAGKRGLLEHGLEERLGVALRLEAQRREMDRSILVKSSGSWLQVNDFQQRFWTNASRPNWLSASAPTASGKTFLVLQWLVDQLRIGEVKLAIYLAPTRALVSEIETSLQALLGKGSPIEVSSLPIRGKFDAAGAGGKSLILVFTQERLHLFANSLGSEFSADLLIVDEAHKIGDNQRGVILQDAVERATRADPKLKIVFISPATQNPEELLSDAPEDVATVSVDSDTPTVLQNVIVADQVPRKPKLWALAVRQTDSVLPIGTLELASTPSGARKQLAFIAAAAGQRGGTLVYVNGAAESEKVADLISQLQPTATVVDPELVALADLARKGVHPQFSLAAVVERGVAFHFGNMPSLIRLEIERLFRTGKIRFLVCTSTLIEGVNLSCRTIVLRGPRKGKGHPMEPHDFWNLAGRAGRWGDEFQGNIVCISPEDRTAWPTGVPHRARFPIKRESDAVLELGDQLTQYLAGRDTSDLSTLESSDQFEQVGAYLLTTYLRLGSISTSSLAKRHDQATLKKLDQALEALATQIDIDIELTARHPGVSPIGLQRLLDQFREYQGDVENLLPAEVASIDSYDRFVAILGRINTYLFPAFGPENVNRLYALVIVNWLRGLSLASMIRRSIDWHMSVGRSYRLPNLIRETMDLVEQIARFKAPKYLSAYVDVLHFHLRQIEREDLIDQQLDIGTQLELGVSSRTLLSLLELGLSRMSAVALYEKIARDDLSEADCVEWVASRRDRLETLEIPLIILREVRECLLPTDDENLDEQSEG</sequence>
<dbReference type="InterPro" id="IPR011545">
    <property type="entry name" value="DEAD/DEAH_box_helicase_dom"/>
</dbReference>
<reference evidence="7 10" key="2">
    <citation type="submission" date="2020-08" db="EMBL/GenBank/DDBJ databases">
        <title>Genomic Encyclopedia of Type Strains, Phase IV (KMG-IV): sequencing the most valuable type-strain genomes for metagenomic binning, comparative biology and taxonomic classification.</title>
        <authorList>
            <person name="Goeker M."/>
        </authorList>
    </citation>
    <scope>NUCLEOTIDE SEQUENCE [LARGE SCALE GENOMIC DNA]</scope>
    <source>
        <strain evidence="7 10">DSM 8510</strain>
    </source>
</reference>
<dbReference type="AlphaFoldDB" id="A0A6I4UR29"/>
<dbReference type="Gene3D" id="3.40.50.300">
    <property type="entry name" value="P-loop containing nucleotide triphosphate hydrolases"/>
    <property type="match status" value="2"/>
</dbReference>
<protein>
    <submittedName>
        <fullName evidence="8">DEAD/DEAH box helicase</fullName>
    </submittedName>
    <submittedName>
        <fullName evidence="7">Superfamily II DNA/RNA helicase</fullName>
    </submittedName>
</protein>
<dbReference type="InterPro" id="IPR014001">
    <property type="entry name" value="Helicase_ATP-bd"/>
</dbReference>
<dbReference type="InterPro" id="IPR050474">
    <property type="entry name" value="Hel308_SKI2-like"/>
</dbReference>
<dbReference type="SMART" id="SM00490">
    <property type="entry name" value="HELICc"/>
    <property type="match status" value="1"/>
</dbReference>
<dbReference type="OrthoDB" id="9815222at2"/>
<dbReference type="GO" id="GO:0016787">
    <property type="term" value="F:hydrolase activity"/>
    <property type="evidence" value="ECO:0007669"/>
    <property type="project" value="UniProtKB-KW"/>
</dbReference>
<dbReference type="EMBL" id="JACICE010000010">
    <property type="protein sequence ID" value="MBB3777278.1"/>
    <property type="molecule type" value="Genomic_DNA"/>
</dbReference>
<dbReference type="PROSITE" id="PS51192">
    <property type="entry name" value="HELICASE_ATP_BIND_1"/>
    <property type="match status" value="1"/>
</dbReference>
<evidence type="ECO:0000256" key="2">
    <source>
        <dbReference type="ARBA" id="ARBA00022801"/>
    </source>
</evidence>
<dbReference type="Proteomes" id="UP000548685">
    <property type="component" value="Unassembled WGS sequence"/>
</dbReference>
<dbReference type="SMART" id="SM00487">
    <property type="entry name" value="DEXDc"/>
    <property type="match status" value="1"/>
</dbReference>
<dbReference type="PROSITE" id="PS51194">
    <property type="entry name" value="HELICASE_CTER"/>
    <property type="match status" value="1"/>
</dbReference>
<dbReference type="InterPro" id="IPR001650">
    <property type="entry name" value="Helicase_C-like"/>
</dbReference>
<dbReference type="RefSeq" id="WP_160762175.1">
    <property type="nucleotide sequence ID" value="NZ_BAAADZ010000004.1"/>
</dbReference>
<gene>
    <name evidence="7" type="ORF">FHS52_003275</name>
    <name evidence="8" type="ORF">GRI59_15565</name>
</gene>
<dbReference type="GO" id="GO:0005524">
    <property type="term" value="F:ATP binding"/>
    <property type="evidence" value="ECO:0007669"/>
    <property type="project" value="UniProtKB-KW"/>
</dbReference>
<evidence type="ECO:0000313" key="8">
    <source>
        <dbReference type="EMBL" id="MXP40023.1"/>
    </source>
</evidence>
<evidence type="ECO:0000259" key="5">
    <source>
        <dbReference type="PROSITE" id="PS51192"/>
    </source>
</evidence>
<name>A0A6I4UR29_9SPHN</name>
<dbReference type="GO" id="GO:0004386">
    <property type="term" value="F:helicase activity"/>
    <property type="evidence" value="ECO:0007669"/>
    <property type="project" value="UniProtKB-KW"/>
</dbReference>
<dbReference type="Pfam" id="PF00270">
    <property type="entry name" value="DEAD"/>
    <property type="match status" value="1"/>
</dbReference>
<evidence type="ECO:0000256" key="3">
    <source>
        <dbReference type="ARBA" id="ARBA00022806"/>
    </source>
</evidence>
<keyword evidence="3 8" id="KW-0347">Helicase</keyword>
<keyword evidence="4" id="KW-0067">ATP-binding</keyword>
<evidence type="ECO:0000313" key="7">
    <source>
        <dbReference type="EMBL" id="MBB3777278.1"/>
    </source>
</evidence>
<keyword evidence="1" id="KW-0547">Nucleotide-binding</keyword>
<keyword evidence="10" id="KW-1185">Reference proteome</keyword>
<dbReference type="PANTHER" id="PTHR47961">
    <property type="entry name" value="DNA POLYMERASE THETA, PUTATIVE (AFU_ORTHOLOGUE AFUA_1G05260)-RELATED"/>
    <property type="match status" value="1"/>
</dbReference>
<comment type="caution">
    <text evidence="8">The sequence shown here is derived from an EMBL/GenBank/DDBJ whole genome shotgun (WGS) entry which is preliminary data.</text>
</comment>
<keyword evidence="2" id="KW-0378">Hydrolase</keyword>
<dbReference type="SUPFAM" id="SSF52540">
    <property type="entry name" value="P-loop containing nucleoside triphosphate hydrolases"/>
    <property type="match status" value="1"/>
</dbReference>
<dbReference type="InterPro" id="IPR027417">
    <property type="entry name" value="P-loop_NTPase"/>
</dbReference>
<evidence type="ECO:0000259" key="6">
    <source>
        <dbReference type="PROSITE" id="PS51194"/>
    </source>
</evidence>
<evidence type="ECO:0000256" key="4">
    <source>
        <dbReference type="ARBA" id="ARBA00022840"/>
    </source>
</evidence>